<evidence type="ECO:0000313" key="2">
    <source>
        <dbReference type="WBParaSite" id="nRc.2.0.1.t46800-RA"/>
    </source>
</evidence>
<keyword evidence="1" id="KW-1185">Reference proteome</keyword>
<accession>A0A915L6Q4</accession>
<name>A0A915L6Q4_ROMCU</name>
<sequence length="65" mass="7162">MGMIRLVKASEVNLPTVADSWDLINDNRLQLVILENESAIGRISPTVTNSLSPICKILLIVRGME</sequence>
<dbReference type="AlphaFoldDB" id="A0A915L6Q4"/>
<reference evidence="2" key="1">
    <citation type="submission" date="2022-11" db="UniProtKB">
        <authorList>
            <consortium name="WormBaseParasite"/>
        </authorList>
    </citation>
    <scope>IDENTIFICATION</scope>
</reference>
<organism evidence="1 2">
    <name type="scientific">Romanomermis culicivorax</name>
    <name type="common">Nematode worm</name>
    <dbReference type="NCBI Taxonomy" id="13658"/>
    <lineage>
        <taxon>Eukaryota</taxon>
        <taxon>Metazoa</taxon>
        <taxon>Ecdysozoa</taxon>
        <taxon>Nematoda</taxon>
        <taxon>Enoplea</taxon>
        <taxon>Dorylaimia</taxon>
        <taxon>Mermithida</taxon>
        <taxon>Mermithoidea</taxon>
        <taxon>Mermithidae</taxon>
        <taxon>Romanomermis</taxon>
    </lineage>
</organism>
<evidence type="ECO:0000313" key="1">
    <source>
        <dbReference type="Proteomes" id="UP000887565"/>
    </source>
</evidence>
<protein>
    <submittedName>
        <fullName evidence="2">Uncharacterized protein</fullName>
    </submittedName>
</protein>
<dbReference type="WBParaSite" id="nRc.2.0.1.t46800-RA">
    <property type="protein sequence ID" value="nRc.2.0.1.t46800-RA"/>
    <property type="gene ID" value="nRc.2.0.1.g46800"/>
</dbReference>
<dbReference type="Proteomes" id="UP000887565">
    <property type="component" value="Unplaced"/>
</dbReference>
<proteinExistence type="predicted"/>